<organism evidence="1 2">
    <name type="scientific">Cimex lectularius</name>
    <name type="common">Bed bug</name>
    <name type="synonym">Acanthia lectularia</name>
    <dbReference type="NCBI Taxonomy" id="79782"/>
    <lineage>
        <taxon>Eukaryota</taxon>
        <taxon>Metazoa</taxon>
        <taxon>Ecdysozoa</taxon>
        <taxon>Arthropoda</taxon>
        <taxon>Hexapoda</taxon>
        <taxon>Insecta</taxon>
        <taxon>Pterygota</taxon>
        <taxon>Neoptera</taxon>
        <taxon>Paraneoptera</taxon>
        <taxon>Hemiptera</taxon>
        <taxon>Heteroptera</taxon>
        <taxon>Panheteroptera</taxon>
        <taxon>Cimicomorpha</taxon>
        <taxon>Cimicidae</taxon>
        <taxon>Cimex</taxon>
    </lineage>
</organism>
<dbReference type="RefSeq" id="XP_014242463.1">
    <property type="nucleotide sequence ID" value="XM_014386977.2"/>
</dbReference>
<sequence length="202" mass="23704">MEDSPGCPRHYSPVVVHESPSWTQKNLTGIARQLKDNSADLYNCVQRWNQHHLAGMKVLNNIRDLKCSAIEKKAENLDLYPEGLQKLCYTLSDLFDQMSEEVNLLKVINKQYEALQKLQDLKENYEPVFMTWQLHHFVEVSRDVAESYEKQLELNNYTKENIAFSTNPDSIDFYRISWLYQPLIDENLDFQIESLLKETGLK</sequence>
<dbReference type="Proteomes" id="UP000494040">
    <property type="component" value="Unassembled WGS sequence"/>
</dbReference>
<dbReference type="EnsemblMetazoa" id="XM_014386977.2">
    <property type="protein sequence ID" value="XP_014242463.1"/>
    <property type="gene ID" value="LOC106662734"/>
</dbReference>
<evidence type="ECO:0000313" key="2">
    <source>
        <dbReference type="Proteomes" id="UP000494040"/>
    </source>
</evidence>
<keyword evidence="2" id="KW-1185">Reference proteome</keyword>
<dbReference type="OrthoDB" id="17066at2759"/>
<dbReference type="KEGG" id="clec:106662734"/>
<evidence type="ECO:0008006" key="3">
    <source>
        <dbReference type="Google" id="ProtNLM"/>
    </source>
</evidence>
<dbReference type="InterPro" id="IPR023250">
    <property type="entry name" value="Cyclin-dep_Kinase_2_interact"/>
</dbReference>
<dbReference type="GeneID" id="106662734"/>
<dbReference type="AlphaFoldDB" id="A0A8I6RAV3"/>
<dbReference type="OMA" id="KLFTTWP"/>
<dbReference type="PANTHER" id="PTHR15827">
    <property type="entry name" value="CYCLIN-DEPENDENT KINASE 2-INTERACTING PROTEIN"/>
    <property type="match status" value="1"/>
</dbReference>
<dbReference type="PRINTS" id="PR02040">
    <property type="entry name" value="CDK2IP"/>
</dbReference>
<accession>A0A8I6RAV3</accession>
<proteinExistence type="predicted"/>
<reference evidence="1" key="1">
    <citation type="submission" date="2022-01" db="UniProtKB">
        <authorList>
            <consortium name="EnsemblMetazoa"/>
        </authorList>
    </citation>
    <scope>IDENTIFICATION</scope>
</reference>
<evidence type="ECO:0000313" key="1">
    <source>
        <dbReference type="EnsemblMetazoa" id="XP_014242463.1"/>
    </source>
</evidence>
<name>A0A8I6RAV3_CIMLE</name>
<dbReference type="PANTHER" id="PTHR15827:SF2">
    <property type="entry name" value="CYCLIN-DEPENDENT KINASE 2-INTERACTING PROTEIN"/>
    <property type="match status" value="1"/>
</dbReference>
<protein>
    <recommendedName>
        <fullName evidence="3">Cyclin-dependent kinase 2-interacting protein</fullName>
    </recommendedName>
</protein>